<dbReference type="EMBL" id="CP136920">
    <property type="protein sequence ID" value="WOO43020.1"/>
    <property type="molecule type" value="Genomic_DNA"/>
</dbReference>
<reference evidence="2 3" key="1">
    <citation type="submission" date="2023-10" db="EMBL/GenBank/DDBJ databases">
        <title>Rubellicoccus peritrichatus gen. nov., sp. nov., isolated from an algae of coral reef tank.</title>
        <authorList>
            <person name="Luo J."/>
        </authorList>
    </citation>
    <scope>NUCLEOTIDE SEQUENCE [LARGE SCALE GENOMIC DNA]</scope>
    <source>
        <strain evidence="2 3">CR14</strain>
    </source>
</reference>
<feature type="transmembrane region" description="Helical" evidence="1">
    <location>
        <begin position="6"/>
        <end position="22"/>
    </location>
</feature>
<keyword evidence="1" id="KW-0812">Transmembrane</keyword>
<gene>
    <name evidence="2" type="ORF">RZN69_07935</name>
</gene>
<name>A0AAQ3QXM9_9BACT</name>
<evidence type="ECO:0000313" key="3">
    <source>
        <dbReference type="Proteomes" id="UP001304300"/>
    </source>
</evidence>
<dbReference type="RefSeq" id="WP_317835556.1">
    <property type="nucleotide sequence ID" value="NZ_CP136920.1"/>
</dbReference>
<sequence length="54" mass="6515">MTNSILFILILTASIGFLFYAHKRKWFFLSQVDYERYKANKGFSDDWANFKDKQ</sequence>
<protein>
    <submittedName>
        <fullName evidence="2">Uncharacterized protein</fullName>
    </submittedName>
</protein>
<evidence type="ECO:0000313" key="2">
    <source>
        <dbReference type="EMBL" id="WOO43020.1"/>
    </source>
</evidence>
<keyword evidence="1" id="KW-1133">Transmembrane helix</keyword>
<dbReference type="Proteomes" id="UP001304300">
    <property type="component" value="Chromosome"/>
</dbReference>
<proteinExistence type="predicted"/>
<organism evidence="2 3">
    <name type="scientific">Rubellicoccus peritrichatus</name>
    <dbReference type="NCBI Taxonomy" id="3080537"/>
    <lineage>
        <taxon>Bacteria</taxon>
        <taxon>Pseudomonadati</taxon>
        <taxon>Verrucomicrobiota</taxon>
        <taxon>Opitutia</taxon>
        <taxon>Puniceicoccales</taxon>
        <taxon>Cerasicoccaceae</taxon>
        <taxon>Rubellicoccus</taxon>
    </lineage>
</organism>
<dbReference type="KEGG" id="puo:RZN69_07935"/>
<dbReference type="AlphaFoldDB" id="A0AAQ3QXM9"/>
<accession>A0AAQ3QXM9</accession>
<keyword evidence="3" id="KW-1185">Reference proteome</keyword>
<evidence type="ECO:0000256" key="1">
    <source>
        <dbReference type="SAM" id="Phobius"/>
    </source>
</evidence>
<keyword evidence="1" id="KW-0472">Membrane</keyword>